<proteinExistence type="predicted"/>
<organism evidence="2 3">
    <name type="scientific">Actinopolyspora mortivallis</name>
    <dbReference type="NCBI Taxonomy" id="33906"/>
    <lineage>
        <taxon>Bacteria</taxon>
        <taxon>Bacillati</taxon>
        <taxon>Actinomycetota</taxon>
        <taxon>Actinomycetes</taxon>
        <taxon>Actinopolysporales</taxon>
        <taxon>Actinopolysporaceae</taxon>
        <taxon>Actinopolyspora</taxon>
    </lineage>
</organism>
<dbReference type="InParanoid" id="A0A2T0H187"/>
<gene>
    <name evidence="2" type="ORF">CEP50_00990</name>
</gene>
<dbReference type="EMBL" id="PVSR01000001">
    <property type="protein sequence ID" value="PRW65135.1"/>
    <property type="molecule type" value="Genomic_DNA"/>
</dbReference>
<dbReference type="Proteomes" id="UP000239352">
    <property type="component" value="Unassembled WGS sequence"/>
</dbReference>
<evidence type="ECO:0000313" key="3">
    <source>
        <dbReference type="Proteomes" id="UP000239352"/>
    </source>
</evidence>
<dbReference type="AlphaFoldDB" id="A0A2T0H187"/>
<evidence type="ECO:0000313" key="2">
    <source>
        <dbReference type="EMBL" id="PRW65135.1"/>
    </source>
</evidence>
<name>A0A2T0H187_ACTMO</name>
<comment type="caution">
    <text evidence="2">The sequence shown here is derived from an EMBL/GenBank/DDBJ whole genome shotgun (WGS) entry which is preliminary data.</text>
</comment>
<reference evidence="2 3" key="1">
    <citation type="submission" date="2018-03" db="EMBL/GenBank/DDBJ databases">
        <title>Actinopolyspora mortivallis from Sahara, screening for active biomolecules.</title>
        <authorList>
            <person name="Selama O."/>
            <person name="Wellington E.M.H."/>
            <person name="Hacene H."/>
        </authorList>
    </citation>
    <scope>NUCLEOTIDE SEQUENCE [LARGE SCALE GENOMIC DNA]</scope>
    <source>
        <strain evidence="2 3">M5A</strain>
    </source>
</reference>
<evidence type="ECO:0008006" key="4">
    <source>
        <dbReference type="Google" id="ProtNLM"/>
    </source>
</evidence>
<protein>
    <recommendedName>
        <fullName evidence="4">PE domain-containing protein</fullName>
    </recommendedName>
</protein>
<feature type="region of interest" description="Disordered" evidence="1">
    <location>
        <begin position="1"/>
        <end position="21"/>
    </location>
</feature>
<keyword evidence="3" id="KW-1185">Reference proteome</keyword>
<evidence type="ECO:0000256" key="1">
    <source>
        <dbReference type="SAM" id="MobiDB-lite"/>
    </source>
</evidence>
<accession>A0A2T0H187</accession>
<sequence length="144" mass="15634">MKGVLMTDPSTESSGFAEADAELSAIREENSWIQRQISNGGLGMEPQAADKATAVYEREAKRAESLSRQADGLQQVSGLGDYPSGKQLAAKFGQKARNGSTGAANLLKQFADELHRKADLFQQAKKNYQATDDQIAEDLRRSAQ</sequence>
<dbReference type="STRING" id="1050202.GCA_000384035_01054"/>